<dbReference type="PANTHER" id="PTHR45976">
    <property type="entry name" value="ARMADILLO SEGMENT POLARITY PROTEIN"/>
    <property type="match status" value="1"/>
</dbReference>
<dbReference type="EMBL" id="KN550288">
    <property type="protein sequence ID" value="KHJ94550.1"/>
    <property type="molecule type" value="Genomic_DNA"/>
</dbReference>
<dbReference type="GO" id="GO:0045296">
    <property type="term" value="F:cadherin binding"/>
    <property type="evidence" value="ECO:0007669"/>
    <property type="project" value="InterPro"/>
</dbReference>
<dbReference type="AlphaFoldDB" id="A0A0B1TGM4"/>
<dbReference type="InterPro" id="IPR013284">
    <property type="entry name" value="Beta-catenin"/>
</dbReference>
<dbReference type="InterPro" id="IPR011989">
    <property type="entry name" value="ARM-like"/>
</dbReference>
<sequence length="331" mass="36009">MPILDGGRGKDAEAMYTETRSSRIRAAMFPESEAGPSSGVPHRSTIVEQMSVPTRLLKTAVLDLLSFEGTSDISTLPVPDLVDLMSDRDELCSNHGVESLVEAINRFPDVEEATEPALCALRHCTARHSFAEQAQQDLRLCRSFPMLLQLLATLRAPVIKAALGEVTERGETVVSLTVDILGRAAATIREDPTAESDGVPIWGVVEGAVSALHQLASHPAVAAQLYEDPSFISLIVEFLSRSDVSGAEDELLERELLGLLYQLTKSPEGAHAVEEAGVTPILDLDAELSSGWQRDGLEPELFGEMYPVHGMERIDHFPTPPNNNSWFDTDL</sequence>
<dbReference type="SUPFAM" id="SSF48371">
    <property type="entry name" value="ARM repeat"/>
    <property type="match status" value="1"/>
</dbReference>
<dbReference type="Gene3D" id="1.25.10.10">
    <property type="entry name" value="Leucine-rich Repeat Variant"/>
    <property type="match status" value="1"/>
</dbReference>
<evidence type="ECO:0000313" key="2">
    <source>
        <dbReference type="Proteomes" id="UP000053660"/>
    </source>
</evidence>
<reference evidence="1 2" key="1">
    <citation type="submission" date="2014-03" db="EMBL/GenBank/DDBJ databases">
        <title>Draft genome of the hookworm Oesophagostomum dentatum.</title>
        <authorList>
            <person name="Mitreva M."/>
        </authorList>
    </citation>
    <scope>NUCLEOTIDE SEQUENCE [LARGE SCALE GENOMIC DNA]</scope>
    <source>
        <strain evidence="1 2">OD-Hann</strain>
    </source>
</reference>
<dbReference type="Gene3D" id="6.10.250.2780">
    <property type="match status" value="1"/>
</dbReference>
<dbReference type="OrthoDB" id="195736at2759"/>
<keyword evidence="2" id="KW-1185">Reference proteome</keyword>
<dbReference type="InterPro" id="IPR016024">
    <property type="entry name" value="ARM-type_fold"/>
</dbReference>
<protein>
    <submittedName>
        <fullName evidence="1">Uncharacterized protein</fullName>
    </submittedName>
</protein>
<organism evidence="1 2">
    <name type="scientific">Oesophagostomum dentatum</name>
    <name type="common">Nodular worm</name>
    <dbReference type="NCBI Taxonomy" id="61180"/>
    <lineage>
        <taxon>Eukaryota</taxon>
        <taxon>Metazoa</taxon>
        <taxon>Ecdysozoa</taxon>
        <taxon>Nematoda</taxon>
        <taxon>Chromadorea</taxon>
        <taxon>Rhabditida</taxon>
        <taxon>Rhabditina</taxon>
        <taxon>Rhabditomorpha</taxon>
        <taxon>Strongyloidea</taxon>
        <taxon>Strongylidae</taxon>
        <taxon>Oesophagostomum</taxon>
    </lineage>
</organism>
<accession>A0A0B1TGM4</accession>
<dbReference type="Proteomes" id="UP000053660">
    <property type="component" value="Unassembled WGS sequence"/>
</dbReference>
<gene>
    <name evidence="1" type="ORF">OESDEN_05520</name>
</gene>
<name>A0A0B1TGM4_OESDE</name>
<evidence type="ECO:0000313" key="1">
    <source>
        <dbReference type="EMBL" id="KHJ94550.1"/>
    </source>
</evidence>
<dbReference type="CDD" id="cd21719">
    <property type="entry name" value="CTNNAbd_CTNNB1-like"/>
    <property type="match status" value="1"/>
</dbReference>
<dbReference type="GO" id="GO:0007155">
    <property type="term" value="P:cell adhesion"/>
    <property type="evidence" value="ECO:0007669"/>
    <property type="project" value="InterPro"/>
</dbReference>
<proteinExistence type="predicted"/>